<name>A0A673HJT8_9TELE</name>
<reference evidence="1" key="2">
    <citation type="submission" date="2025-09" db="UniProtKB">
        <authorList>
            <consortium name="Ensembl"/>
        </authorList>
    </citation>
    <scope>IDENTIFICATION</scope>
</reference>
<evidence type="ECO:0000313" key="1">
    <source>
        <dbReference type="Ensembl" id="ENSSRHP00000026268.1"/>
    </source>
</evidence>
<dbReference type="AlphaFoldDB" id="A0A673HJT8"/>
<dbReference type="InterPro" id="IPR052752">
    <property type="entry name" value="NACHT-WD_repeat"/>
</dbReference>
<organism evidence="1 2">
    <name type="scientific">Sinocyclocheilus rhinocerous</name>
    <dbReference type="NCBI Taxonomy" id="307959"/>
    <lineage>
        <taxon>Eukaryota</taxon>
        <taxon>Metazoa</taxon>
        <taxon>Chordata</taxon>
        <taxon>Craniata</taxon>
        <taxon>Vertebrata</taxon>
        <taxon>Euteleostomi</taxon>
        <taxon>Actinopterygii</taxon>
        <taxon>Neopterygii</taxon>
        <taxon>Teleostei</taxon>
        <taxon>Ostariophysi</taxon>
        <taxon>Cypriniformes</taxon>
        <taxon>Cyprinidae</taxon>
        <taxon>Cyprininae</taxon>
        <taxon>Sinocyclocheilus</taxon>
    </lineage>
</organism>
<dbReference type="Ensembl" id="ENSSRHT00000027049.1">
    <property type="protein sequence ID" value="ENSSRHP00000026268.1"/>
    <property type="gene ID" value="ENSSRHG00000013735.1"/>
</dbReference>
<sequence>MTYVVCVDTVPERSALMESVYPRLYLHCKQRGYDFRMIDLRSGVGDPVSDNHDLAEMHMETLRRCQETEGPTFIVGLVAHRSFTFQESLMGRKL</sequence>
<dbReference type="Proteomes" id="UP000472270">
    <property type="component" value="Unassembled WGS sequence"/>
</dbReference>
<accession>A0A673HJT8</accession>
<protein>
    <submittedName>
        <fullName evidence="1">Uncharacterized protein</fullName>
    </submittedName>
</protein>
<reference evidence="1" key="1">
    <citation type="submission" date="2025-08" db="UniProtKB">
        <authorList>
            <consortium name="Ensembl"/>
        </authorList>
    </citation>
    <scope>IDENTIFICATION</scope>
</reference>
<keyword evidence="2" id="KW-1185">Reference proteome</keyword>
<dbReference type="PANTHER" id="PTHR19871:SF43">
    <property type="entry name" value="SI:CH211-212K18.6"/>
    <property type="match status" value="1"/>
</dbReference>
<evidence type="ECO:0000313" key="2">
    <source>
        <dbReference type="Proteomes" id="UP000472270"/>
    </source>
</evidence>
<proteinExistence type="predicted"/>
<dbReference type="PANTHER" id="PTHR19871">
    <property type="entry name" value="BETA TRANSDUCIN-RELATED PROTEIN"/>
    <property type="match status" value="1"/>
</dbReference>